<evidence type="ECO:0000313" key="2">
    <source>
        <dbReference type="Proteomes" id="UP000176511"/>
    </source>
</evidence>
<gene>
    <name evidence="1" type="ORF">A3C87_04125</name>
</gene>
<sequence length="113" mass="12275">MAGKTKKSGGKYAKSHSTMIPAAAIVCKALERIPEVTRISLGFITAGMRTVATRRIKITVVGGTAIKLSVRDHISHQEIYIYVATESDKTSVVDTLNKIATKERMQVTGERGE</sequence>
<evidence type="ECO:0000313" key="1">
    <source>
        <dbReference type="EMBL" id="OGG61639.1"/>
    </source>
</evidence>
<reference evidence="1 2" key="1">
    <citation type="journal article" date="2016" name="Nat. Commun.">
        <title>Thousands of microbial genomes shed light on interconnected biogeochemical processes in an aquifer system.</title>
        <authorList>
            <person name="Anantharaman K."/>
            <person name="Brown C.T."/>
            <person name="Hug L.A."/>
            <person name="Sharon I."/>
            <person name="Castelle C.J."/>
            <person name="Probst A.J."/>
            <person name="Thomas B.C."/>
            <person name="Singh A."/>
            <person name="Wilkins M.J."/>
            <person name="Karaoz U."/>
            <person name="Brodie E.L."/>
            <person name="Williams K.H."/>
            <person name="Hubbard S.S."/>
            <person name="Banfield J.F."/>
        </authorList>
    </citation>
    <scope>NUCLEOTIDE SEQUENCE [LARGE SCALE GENOMIC DNA]</scope>
</reference>
<protein>
    <submittedName>
        <fullName evidence="1">Uncharacterized protein</fullName>
    </submittedName>
</protein>
<dbReference type="EMBL" id="MFLE01000016">
    <property type="protein sequence ID" value="OGG61639.1"/>
    <property type="molecule type" value="Genomic_DNA"/>
</dbReference>
<dbReference type="STRING" id="1798491.A3C87_04125"/>
<comment type="caution">
    <text evidence="1">The sequence shown here is derived from an EMBL/GenBank/DDBJ whole genome shotgun (WGS) entry which is preliminary data.</text>
</comment>
<name>A0A1F6DJN0_9BACT</name>
<dbReference type="AlphaFoldDB" id="A0A1F6DJN0"/>
<proteinExistence type="predicted"/>
<organism evidence="1 2">
    <name type="scientific">Candidatus Kaiserbacteria bacterium RIFCSPHIGHO2_02_FULL_49_34</name>
    <dbReference type="NCBI Taxonomy" id="1798491"/>
    <lineage>
        <taxon>Bacteria</taxon>
        <taxon>Candidatus Kaiseribacteriota</taxon>
    </lineage>
</organism>
<dbReference type="Proteomes" id="UP000176511">
    <property type="component" value="Unassembled WGS sequence"/>
</dbReference>
<accession>A0A1F6DJN0</accession>
<dbReference type="InterPro" id="IPR018664">
    <property type="entry name" value="DUF2103_metal-binding"/>
</dbReference>
<dbReference type="Pfam" id="PF09876">
    <property type="entry name" value="DUF2103"/>
    <property type="match status" value="1"/>
</dbReference>